<protein>
    <submittedName>
        <fullName evidence="1">Uncharacterized protein</fullName>
    </submittedName>
</protein>
<evidence type="ECO:0000313" key="1">
    <source>
        <dbReference type="EMBL" id="TFK68996.1"/>
    </source>
</evidence>
<name>A0ACD3ATU5_9AGAR</name>
<gene>
    <name evidence="1" type="ORF">BDN72DRAFT_640983</name>
</gene>
<sequence>MSSTGSNTEHGKCADPLSFYDPHASKRFQIDDKILGLRRQIQQLQVARNALLPISSLPNEVLSNVFLTCRRQPSTDRPDMQGLLTLTWVCHRWRDIALSNPSLWTYIGPENFHWAAECLSRSKEAPLEVIFDGPCAPDVRTLLLSQLHRFRRLNVGVGAQRTPGATEALSSALTHPAPALESLTLHQTMGISTVLFSGASPLLHTIEIYGGVITSTLNILPFTALKHLSIMSPDFPVPVISFLQLLPSSLAGLESLRLDDTLSPSPASESLNQHLSRRVYFPNLRKIHVGSSEVSPIAEFFELCSFASLRSSDVVVRTWLDDTGRETALDFLRLLQVSGALEQRPISAWIVHTYEKDDSISFEILPSSDDDRLLTFELKHNLRWRGTVQLFTLLLTHNLRTLRLEIMDMSMEDWSRVFAQFSSLEELTLADELTAQSFIQFISNSTSADISDTDSDTLPFKALRRLRFMGDVGPESNDHSITFCEALKVRRDYGLGLEKIWILRGMFDVDLLKEGVDEIIVQEN</sequence>
<proteinExistence type="predicted"/>
<evidence type="ECO:0000313" key="2">
    <source>
        <dbReference type="Proteomes" id="UP000308600"/>
    </source>
</evidence>
<dbReference type="EMBL" id="ML208339">
    <property type="protein sequence ID" value="TFK68996.1"/>
    <property type="molecule type" value="Genomic_DNA"/>
</dbReference>
<reference evidence="1 2" key="1">
    <citation type="journal article" date="2019" name="Nat. Ecol. Evol.">
        <title>Megaphylogeny resolves global patterns of mushroom evolution.</title>
        <authorList>
            <person name="Varga T."/>
            <person name="Krizsan K."/>
            <person name="Foldi C."/>
            <person name="Dima B."/>
            <person name="Sanchez-Garcia M."/>
            <person name="Sanchez-Ramirez S."/>
            <person name="Szollosi G.J."/>
            <person name="Szarkandi J.G."/>
            <person name="Papp V."/>
            <person name="Albert L."/>
            <person name="Andreopoulos W."/>
            <person name="Angelini C."/>
            <person name="Antonin V."/>
            <person name="Barry K.W."/>
            <person name="Bougher N.L."/>
            <person name="Buchanan P."/>
            <person name="Buyck B."/>
            <person name="Bense V."/>
            <person name="Catcheside P."/>
            <person name="Chovatia M."/>
            <person name="Cooper J."/>
            <person name="Damon W."/>
            <person name="Desjardin D."/>
            <person name="Finy P."/>
            <person name="Geml J."/>
            <person name="Haridas S."/>
            <person name="Hughes K."/>
            <person name="Justo A."/>
            <person name="Karasinski D."/>
            <person name="Kautmanova I."/>
            <person name="Kiss B."/>
            <person name="Kocsube S."/>
            <person name="Kotiranta H."/>
            <person name="LaButti K.M."/>
            <person name="Lechner B.E."/>
            <person name="Liimatainen K."/>
            <person name="Lipzen A."/>
            <person name="Lukacs Z."/>
            <person name="Mihaltcheva S."/>
            <person name="Morgado L.N."/>
            <person name="Niskanen T."/>
            <person name="Noordeloos M.E."/>
            <person name="Ohm R.A."/>
            <person name="Ortiz-Santana B."/>
            <person name="Ovrebo C."/>
            <person name="Racz N."/>
            <person name="Riley R."/>
            <person name="Savchenko A."/>
            <person name="Shiryaev A."/>
            <person name="Soop K."/>
            <person name="Spirin V."/>
            <person name="Szebenyi C."/>
            <person name="Tomsovsky M."/>
            <person name="Tulloss R.E."/>
            <person name="Uehling J."/>
            <person name="Grigoriev I.V."/>
            <person name="Vagvolgyi C."/>
            <person name="Papp T."/>
            <person name="Martin F.M."/>
            <person name="Miettinen O."/>
            <person name="Hibbett D.S."/>
            <person name="Nagy L.G."/>
        </authorList>
    </citation>
    <scope>NUCLEOTIDE SEQUENCE [LARGE SCALE GENOMIC DNA]</scope>
    <source>
        <strain evidence="1 2">NL-1719</strain>
    </source>
</reference>
<dbReference type="Proteomes" id="UP000308600">
    <property type="component" value="Unassembled WGS sequence"/>
</dbReference>
<keyword evidence="2" id="KW-1185">Reference proteome</keyword>
<accession>A0ACD3ATU5</accession>
<organism evidence="1 2">
    <name type="scientific">Pluteus cervinus</name>
    <dbReference type="NCBI Taxonomy" id="181527"/>
    <lineage>
        <taxon>Eukaryota</taxon>
        <taxon>Fungi</taxon>
        <taxon>Dikarya</taxon>
        <taxon>Basidiomycota</taxon>
        <taxon>Agaricomycotina</taxon>
        <taxon>Agaricomycetes</taxon>
        <taxon>Agaricomycetidae</taxon>
        <taxon>Agaricales</taxon>
        <taxon>Pluteineae</taxon>
        <taxon>Pluteaceae</taxon>
        <taxon>Pluteus</taxon>
    </lineage>
</organism>